<sequence length="187" mass="20869">MHISYYQIAEIFGLSEIILLLVKRSRKGSSKNQADNRSLIYLWIAITGCIALGGYIAIIGIWPFPDARLVMDIGLAVAIIGFIIRWTAILQLGKMFTVDVAISSQHKLKTTGLYKIVRHPSYLGLMMIICSIALCQASILSCIVVIIPTFIALIYRIQVEEKALIIEFGADYIQYTKTTARLIPGIY</sequence>
<evidence type="ECO:0000256" key="5">
    <source>
        <dbReference type="SAM" id="Phobius"/>
    </source>
</evidence>
<evidence type="ECO:0000256" key="3">
    <source>
        <dbReference type="ARBA" id="ARBA00022989"/>
    </source>
</evidence>
<evidence type="ECO:0000313" key="7">
    <source>
        <dbReference type="Proteomes" id="UP000318733"/>
    </source>
</evidence>
<dbReference type="Gene3D" id="1.20.120.1630">
    <property type="match status" value="1"/>
</dbReference>
<comment type="caution">
    <text evidence="6">The sequence shown here is derived from an EMBL/GenBank/DDBJ whole genome shotgun (WGS) entry which is preliminary data.</text>
</comment>
<comment type="subcellular location">
    <subcellularLocation>
        <location evidence="1">Membrane</location>
        <topology evidence="1">Multi-pass membrane protein</topology>
    </subcellularLocation>
</comment>
<dbReference type="OrthoDB" id="9809773at2"/>
<dbReference type="AlphaFoldDB" id="A0A556MHD9"/>
<proteinExistence type="predicted"/>
<dbReference type="InterPro" id="IPR007269">
    <property type="entry name" value="ICMT_MeTrfase"/>
</dbReference>
<organism evidence="6 7">
    <name type="scientific">Mucilaginibacter corticis</name>
    <dbReference type="NCBI Taxonomy" id="2597670"/>
    <lineage>
        <taxon>Bacteria</taxon>
        <taxon>Pseudomonadati</taxon>
        <taxon>Bacteroidota</taxon>
        <taxon>Sphingobacteriia</taxon>
        <taxon>Sphingobacteriales</taxon>
        <taxon>Sphingobacteriaceae</taxon>
        <taxon>Mucilaginibacter</taxon>
    </lineage>
</organism>
<evidence type="ECO:0000313" key="6">
    <source>
        <dbReference type="EMBL" id="TSJ39289.1"/>
    </source>
</evidence>
<dbReference type="Pfam" id="PF04140">
    <property type="entry name" value="ICMT"/>
    <property type="match status" value="1"/>
</dbReference>
<keyword evidence="4 5" id="KW-0472">Membrane</keyword>
<dbReference type="Proteomes" id="UP000318733">
    <property type="component" value="Unassembled WGS sequence"/>
</dbReference>
<protein>
    <submittedName>
        <fullName evidence="6">Isoprenylcysteine carboxylmethyltransferase family protein</fullName>
    </submittedName>
</protein>
<evidence type="ECO:0000256" key="4">
    <source>
        <dbReference type="ARBA" id="ARBA00023136"/>
    </source>
</evidence>
<dbReference type="EMBL" id="VLPK01000003">
    <property type="protein sequence ID" value="TSJ39289.1"/>
    <property type="molecule type" value="Genomic_DNA"/>
</dbReference>
<keyword evidence="6" id="KW-0808">Transferase</keyword>
<keyword evidence="7" id="KW-1185">Reference proteome</keyword>
<reference evidence="6 7" key="1">
    <citation type="submission" date="2019-07" db="EMBL/GenBank/DDBJ databases">
        <authorList>
            <person name="Huq M.A."/>
        </authorList>
    </citation>
    <scope>NUCLEOTIDE SEQUENCE [LARGE SCALE GENOMIC DNA]</scope>
    <source>
        <strain evidence="6 7">MAH-19</strain>
    </source>
</reference>
<accession>A0A556MHD9</accession>
<dbReference type="RefSeq" id="WP_144249327.1">
    <property type="nucleotide sequence ID" value="NZ_VLPK01000003.1"/>
</dbReference>
<dbReference type="GO" id="GO:0016020">
    <property type="term" value="C:membrane"/>
    <property type="evidence" value="ECO:0007669"/>
    <property type="project" value="UniProtKB-SubCell"/>
</dbReference>
<dbReference type="GO" id="GO:0032259">
    <property type="term" value="P:methylation"/>
    <property type="evidence" value="ECO:0007669"/>
    <property type="project" value="UniProtKB-KW"/>
</dbReference>
<dbReference type="PANTHER" id="PTHR43847:SF1">
    <property type="entry name" value="BLL3993 PROTEIN"/>
    <property type="match status" value="1"/>
</dbReference>
<name>A0A556MHD9_9SPHI</name>
<evidence type="ECO:0000256" key="2">
    <source>
        <dbReference type="ARBA" id="ARBA00022692"/>
    </source>
</evidence>
<feature type="transmembrane region" description="Helical" evidence="5">
    <location>
        <begin position="42"/>
        <end position="63"/>
    </location>
</feature>
<feature type="transmembrane region" description="Helical" evidence="5">
    <location>
        <begin position="122"/>
        <end position="155"/>
    </location>
</feature>
<keyword evidence="2 5" id="KW-0812">Transmembrane</keyword>
<keyword evidence="3 5" id="KW-1133">Transmembrane helix</keyword>
<feature type="transmembrane region" description="Helical" evidence="5">
    <location>
        <begin position="69"/>
        <end position="88"/>
    </location>
</feature>
<gene>
    <name evidence="6" type="ORF">FO440_16165</name>
</gene>
<evidence type="ECO:0000256" key="1">
    <source>
        <dbReference type="ARBA" id="ARBA00004141"/>
    </source>
</evidence>
<keyword evidence="6" id="KW-0489">Methyltransferase</keyword>
<dbReference type="InterPro" id="IPR052527">
    <property type="entry name" value="Metal_cation-efflux_comp"/>
</dbReference>
<dbReference type="PANTHER" id="PTHR43847">
    <property type="entry name" value="BLL3993 PROTEIN"/>
    <property type="match status" value="1"/>
</dbReference>
<dbReference type="GO" id="GO:0004671">
    <property type="term" value="F:protein C-terminal S-isoprenylcysteine carboxyl O-methyltransferase activity"/>
    <property type="evidence" value="ECO:0007669"/>
    <property type="project" value="InterPro"/>
</dbReference>